<dbReference type="InterPro" id="IPR022489">
    <property type="entry name" value="PolyP_AMP_Tfrase"/>
</dbReference>
<organism evidence="2 3">
    <name type="scientific">Thauera propionica</name>
    <dbReference type="NCBI Taxonomy" id="2019431"/>
    <lineage>
        <taxon>Bacteria</taxon>
        <taxon>Pseudomonadati</taxon>
        <taxon>Pseudomonadota</taxon>
        <taxon>Betaproteobacteria</taxon>
        <taxon>Rhodocyclales</taxon>
        <taxon>Zoogloeaceae</taxon>
        <taxon>Thauera</taxon>
    </lineage>
</organism>
<proteinExistence type="predicted"/>
<dbReference type="InterPro" id="IPR022488">
    <property type="entry name" value="PPK2-related"/>
</dbReference>
<protein>
    <submittedName>
        <fullName evidence="2">Polyphosphate:AMP phosphotransferase</fullName>
    </submittedName>
</protein>
<dbReference type="GO" id="GO:0006797">
    <property type="term" value="P:polyphosphate metabolic process"/>
    <property type="evidence" value="ECO:0007669"/>
    <property type="project" value="InterPro"/>
</dbReference>
<dbReference type="RefSeq" id="WP_094268443.1">
    <property type="nucleotide sequence ID" value="NZ_NOIH01000010.1"/>
</dbReference>
<dbReference type="Proteomes" id="UP000215181">
    <property type="component" value="Unassembled WGS sequence"/>
</dbReference>
<dbReference type="EMBL" id="NOIH01000010">
    <property type="protein sequence ID" value="OYD54003.1"/>
    <property type="molecule type" value="Genomic_DNA"/>
</dbReference>
<dbReference type="OrthoDB" id="9775224at2"/>
<feature type="domain" description="Polyphosphate kinase-2-related" evidence="1">
    <location>
        <begin position="13"/>
        <end position="233"/>
    </location>
</feature>
<reference evidence="2 3" key="1">
    <citation type="submission" date="2017-07" db="EMBL/GenBank/DDBJ databases">
        <title>Thauera sp. KNDSS-Mac4 genome sequence and assembly.</title>
        <authorList>
            <person name="Mayilraj S."/>
        </authorList>
    </citation>
    <scope>NUCLEOTIDE SEQUENCE [LARGE SCALE GENOMIC DNA]</scope>
    <source>
        <strain evidence="2 3">KNDSS-Mac4</strain>
    </source>
</reference>
<feature type="domain" description="Polyphosphate kinase-2-related" evidence="1">
    <location>
        <begin position="271"/>
        <end position="490"/>
    </location>
</feature>
<evidence type="ECO:0000313" key="3">
    <source>
        <dbReference type="Proteomes" id="UP000215181"/>
    </source>
</evidence>
<sequence length="494" mass="58052">MFESAELGHRTTKEEFDALVPRLRADLLDAQFDLLQLKQFAVVVLINGVDGAGKGETVNLLNEWMDPRHIQAWAFDTPTPEEAERPFMWRFWRALPPHGKIGVLFNNWYTQPIRDRVDRVCKRAELDQRLDEIRRFEAMLAHEGVLLIKFWFHLSKDAQKKRLKELEKDERTRWRVTERDWRFYDLYERYREVAGHVLRTTSTGDAPWLIVDGSDPNYRALFVARTLLSALRHRLDAASQNWKPRLSAAPLAPRVDQRNLVDSLVRQDMGRKEYERELELLQGRLALLTREAAFRKHSLVLVFEGMDAAGKGGAIRRVAGALDIRQYRIIPIAAPTEEERVQPYLWRFWRHVPPRGKVVMFDRSWYGRVLVERVEGFCSEADWLRAYAEINDFEDQLTAAGAVVVKFWLAISKDEQLERFKEREAEPHKRFKITPEDWRNRDKWDDYTRAVCDMVDRTSTGTVPWTLVEADDKHFARIKVLRTICERLEAVLAQ</sequence>
<evidence type="ECO:0000259" key="1">
    <source>
        <dbReference type="Pfam" id="PF03976"/>
    </source>
</evidence>
<name>A0A235EZ13_9RHOO</name>
<keyword evidence="3" id="KW-1185">Reference proteome</keyword>
<dbReference type="PANTHER" id="PTHR34383">
    <property type="entry name" value="POLYPHOSPHATE:AMP PHOSPHOTRANSFERASE-RELATED"/>
    <property type="match status" value="1"/>
</dbReference>
<evidence type="ECO:0000313" key="2">
    <source>
        <dbReference type="EMBL" id="OYD54003.1"/>
    </source>
</evidence>
<dbReference type="AlphaFoldDB" id="A0A235EZ13"/>
<dbReference type="InterPro" id="IPR027417">
    <property type="entry name" value="P-loop_NTPase"/>
</dbReference>
<dbReference type="GO" id="GO:0043751">
    <property type="term" value="F:polyphosphate:AMP phosphotransferase activity"/>
    <property type="evidence" value="ECO:0007669"/>
    <property type="project" value="InterPro"/>
</dbReference>
<dbReference type="NCBIfam" id="TIGR03708">
    <property type="entry name" value="poly_P_AMP_trns"/>
    <property type="match status" value="1"/>
</dbReference>
<dbReference type="PANTHER" id="PTHR34383:SF3">
    <property type="entry name" value="POLYPHOSPHATE:AMP PHOSPHOTRANSFERASE"/>
    <property type="match status" value="1"/>
</dbReference>
<dbReference type="Pfam" id="PF03976">
    <property type="entry name" value="PPK2"/>
    <property type="match status" value="2"/>
</dbReference>
<dbReference type="SUPFAM" id="SSF52540">
    <property type="entry name" value="P-loop containing nucleoside triphosphate hydrolases"/>
    <property type="match status" value="2"/>
</dbReference>
<dbReference type="Gene3D" id="3.40.50.300">
    <property type="entry name" value="P-loop containing nucleotide triphosphate hydrolases"/>
    <property type="match status" value="2"/>
</dbReference>
<comment type="caution">
    <text evidence="2">The sequence shown here is derived from an EMBL/GenBank/DDBJ whole genome shotgun (WGS) entry which is preliminary data.</text>
</comment>
<gene>
    <name evidence="2" type="primary">pap</name>
    <name evidence="2" type="ORF">CGK74_10585</name>
</gene>
<accession>A0A235EZ13</accession>
<keyword evidence="2" id="KW-0808">Transferase</keyword>